<organism evidence="1 2">
    <name type="scientific">Mycoplasma capricolum subsp. capripneumoniae 87001</name>
    <dbReference type="NCBI Taxonomy" id="1124992"/>
    <lineage>
        <taxon>Bacteria</taxon>
        <taxon>Bacillati</taxon>
        <taxon>Mycoplasmatota</taxon>
        <taxon>Mollicutes</taxon>
        <taxon>Mycoplasmataceae</taxon>
        <taxon>Mycoplasma</taxon>
    </lineage>
</organism>
<protein>
    <submittedName>
        <fullName evidence="1">Uncharacterized protein</fullName>
    </submittedName>
</protein>
<name>A0A9N7BE63_MYCCC</name>
<accession>A0A9N7BE63</accession>
<dbReference type="EMBL" id="CP006959">
    <property type="protein sequence ID" value="AJK51191.1"/>
    <property type="molecule type" value="Genomic_DNA"/>
</dbReference>
<sequence length="71" mass="8197">MLLFQITKIRTLINVFPELLKALENKSSSVKYLGLSNFQINNPITIKAQNTKLVEELNFSILSFNDLEKRI</sequence>
<gene>
    <name evidence="1" type="ORF">MCCG_0194</name>
</gene>
<reference evidence="1 2" key="1">
    <citation type="submission" date="2013-12" db="EMBL/GenBank/DDBJ databases">
        <authorList>
            <person name="Wang R."/>
            <person name="Li Y."/>
            <person name="Zheng H."/>
            <person name="Xin J."/>
        </authorList>
    </citation>
    <scope>NUCLEOTIDE SEQUENCE [LARGE SCALE GENOMIC DNA]</scope>
    <source>
        <strain evidence="1 2">87001</strain>
    </source>
</reference>
<evidence type="ECO:0000313" key="1">
    <source>
        <dbReference type="EMBL" id="AJK51191.1"/>
    </source>
</evidence>
<dbReference type="Proteomes" id="UP000031910">
    <property type="component" value="Chromosome"/>
</dbReference>
<dbReference type="KEGG" id="mcai:MCCG_0194"/>
<keyword evidence="2" id="KW-1185">Reference proteome</keyword>
<dbReference type="AlphaFoldDB" id="A0A9N7BE63"/>
<proteinExistence type="predicted"/>
<evidence type="ECO:0000313" key="2">
    <source>
        <dbReference type="Proteomes" id="UP000031910"/>
    </source>
</evidence>